<evidence type="ECO:0000259" key="1">
    <source>
        <dbReference type="Pfam" id="PF24758"/>
    </source>
</evidence>
<reference evidence="2 3" key="1">
    <citation type="submission" date="2012-08" db="EMBL/GenBank/DDBJ databases">
        <title>Oryza genome evolution.</title>
        <authorList>
            <person name="Wing R.A."/>
        </authorList>
    </citation>
    <scope>NUCLEOTIDE SEQUENCE</scope>
</reference>
<dbReference type="InterPro" id="IPR032675">
    <property type="entry name" value="LRR_dom_sf"/>
</dbReference>
<dbReference type="InterPro" id="IPR055312">
    <property type="entry name" value="FBL15-like"/>
</dbReference>
<reference evidence="3" key="2">
    <citation type="submission" date="2013-12" db="EMBL/GenBank/DDBJ databases">
        <authorList>
            <person name="Yu Y."/>
            <person name="Lee S."/>
            <person name="de Baynast K."/>
            <person name="Wissotski M."/>
            <person name="Liu L."/>
            <person name="Talag J."/>
            <person name="Goicoechea J."/>
            <person name="Angelova A."/>
            <person name="Jetty R."/>
            <person name="Kudrna D."/>
            <person name="Golser W."/>
            <person name="Rivera L."/>
            <person name="Zhang J."/>
            <person name="Wing R."/>
        </authorList>
    </citation>
    <scope>NUCLEOTIDE SEQUENCE</scope>
</reference>
<dbReference type="HOGENOM" id="CLU_017148_6_0_1"/>
<evidence type="ECO:0000313" key="2">
    <source>
        <dbReference type="EnsemblPlants" id="LPERR07G15530.1"/>
    </source>
</evidence>
<dbReference type="SUPFAM" id="SSF52047">
    <property type="entry name" value="RNI-like"/>
    <property type="match status" value="1"/>
</dbReference>
<dbReference type="PANTHER" id="PTHR34709">
    <property type="entry name" value="OS10G0396666 PROTEIN"/>
    <property type="match status" value="1"/>
</dbReference>
<dbReference type="Pfam" id="PF24758">
    <property type="entry name" value="LRR_At5g56370"/>
    <property type="match status" value="1"/>
</dbReference>
<dbReference type="AlphaFoldDB" id="A0A0D9X051"/>
<proteinExistence type="predicted"/>
<dbReference type="Gene3D" id="3.80.10.10">
    <property type="entry name" value="Ribonuclease Inhibitor"/>
    <property type="match status" value="1"/>
</dbReference>
<keyword evidence="3" id="KW-1185">Reference proteome</keyword>
<reference evidence="2" key="3">
    <citation type="submission" date="2015-04" db="UniProtKB">
        <authorList>
            <consortium name="EnsemblPlants"/>
        </authorList>
    </citation>
    <scope>IDENTIFICATION</scope>
</reference>
<dbReference type="STRING" id="77586.A0A0D9X051"/>
<dbReference type="EnsemblPlants" id="LPERR07G15530.1">
    <property type="protein sequence ID" value="LPERR07G15530.1"/>
    <property type="gene ID" value="LPERR07G15530"/>
</dbReference>
<dbReference type="Proteomes" id="UP000032180">
    <property type="component" value="Chromosome 7"/>
</dbReference>
<dbReference type="PANTHER" id="PTHR34709:SF80">
    <property type="entry name" value="F-BOX DOMAIN-CONTAINING PROTEIN"/>
    <property type="match status" value="1"/>
</dbReference>
<evidence type="ECO:0000313" key="3">
    <source>
        <dbReference type="Proteomes" id="UP000032180"/>
    </source>
</evidence>
<organism evidence="2 3">
    <name type="scientific">Leersia perrieri</name>
    <dbReference type="NCBI Taxonomy" id="77586"/>
    <lineage>
        <taxon>Eukaryota</taxon>
        <taxon>Viridiplantae</taxon>
        <taxon>Streptophyta</taxon>
        <taxon>Embryophyta</taxon>
        <taxon>Tracheophyta</taxon>
        <taxon>Spermatophyta</taxon>
        <taxon>Magnoliopsida</taxon>
        <taxon>Liliopsida</taxon>
        <taxon>Poales</taxon>
        <taxon>Poaceae</taxon>
        <taxon>BOP clade</taxon>
        <taxon>Oryzoideae</taxon>
        <taxon>Oryzeae</taxon>
        <taxon>Oryzinae</taxon>
        <taxon>Leersia</taxon>
    </lineage>
</organism>
<dbReference type="InterPro" id="IPR055411">
    <property type="entry name" value="LRR_FXL15/At3g58940/PEG3-like"/>
</dbReference>
<accession>A0A0D9X051</accession>
<sequence length="376" mass="43535">MDTRYHSFRFLHGGAQPPPTTFAALRVLNIGCSVFHVSEMERLISSLCPRLQDLTLQTYFELEGVFNFSVRSETLERLDLRVSRVNGRLTVEAPRLVRLAVSEIFITPSLDPQHAARIAAPKLAEVSWYDVYDALRHQFVVAPRRLRKLQVRTCYMDERNMRWSKLAAGLLQRFDAVDELELDLDIVIGQIPYKLFLKDTAKLPECKVLKIRFISNCSELQHCASSTVMHLISKCTGITRLDIRLDRSLWFRQIGENLQQITCPTFRNRRGENNCPCWQPEDEITDGIILDSLEELYIINFTGADDEVDMVKLLLRCKLIPRRVAFRLPNDMNNEMCEKVREKITSLFLPNTKLEIYWNRTLLQKSKSIGIPNLFG</sequence>
<name>A0A0D9X051_9ORYZ</name>
<protein>
    <recommendedName>
        <fullName evidence="1">F-box/LRR-repeat protein 15/At3g58940/PEG3-like LRR domain-containing protein</fullName>
    </recommendedName>
</protein>
<dbReference type="Gramene" id="LPERR07G15530.1">
    <property type="protein sequence ID" value="LPERR07G15530.1"/>
    <property type="gene ID" value="LPERR07G15530"/>
</dbReference>
<feature type="domain" description="F-box/LRR-repeat protein 15/At3g58940/PEG3-like LRR" evidence="1">
    <location>
        <begin position="9"/>
        <end position="124"/>
    </location>
</feature>